<proteinExistence type="inferred from homology"/>
<dbReference type="AlphaFoldDB" id="A0A8J2RQG6"/>
<name>A0A8J2RQG6_9CRUS</name>
<reference evidence="8" key="1">
    <citation type="submission" date="2021-11" db="EMBL/GenBank/DDBJ databases">
        <authorList>
            <person name="Schell T."/>
        </authorList>
    </citation>
    <scope>NUCLEOTIDE SEQUENCE</scope>
    <source>
        <strain evidence="8">M5</strain>
    </source>
</reference>
<evidence type="ECO:0000256" key="2">
    <source>
        <dbReference type="ARBA" id="ARBA00008789"/>
    </source>
</evidence>
<organism evidence="8 9">
    <name type="scientific">Daphnia galeata</name>
    <dbReference type="NCBI Taxonomy" id="27404"/>
    <lineage>
        <taxon>Eukaryota</taxon>
        <taxon>Metazoa</taxon>
        <taxon>Ecdysozoa</taxon>
        <taxon>Arthropoda</taxon>
        <taxon>Crustacea</taxon>
        <taxon>Branchiopoda</taxon>
        <taxon>Diplostraca</taxon>
        <taxon>Cladocera</taxon>
        <taxon>Anomopoda</taxon>
        <taxon>Daphniidae</taxon>
        <taxon>Daphnia</taxon>
    </lineage>
</organism>
<dbReference type="Pfam" id="PF09815">
    <property type="entry name" value="XK-related"/>
    <property type="match status" value="1"/>
</dbReference>
<dbReference type="EMBL" id="CAKKLH010000231">
    <property type="protein sequence ID" value="CAH0106721.1"/>
    <property type="molecule type" value="Genomic_DNA"/>
</dbReference>
<dbReference type="OrthoDB" id="6136301at2759"/>
<feature type="transmembrane region" description="Helical" evidence="7">
    <location>
        <begin position="161"/>
        <end position="183"/>
    </location>
</feature>
<keyword evidence="3" id="KW-1003">Cell membrane</keyword>
<protein>
    <recommendedName>
        <fullName evidence="7">XK-related protein</fullName>
    </recommendedName>
</protein>
<feature type="transmembrane region" description="Helical" evidence="7">
    <location>
        <begin position="103"/>
        <end position="121"/>
    </location>
</feature>
<evidence type="ECO:0000256" key="3">
    <source>
        <dbReference type="ARBA" id="ARBA00022475"/>
    </source>
</evidence>
<dbReference type="InterPro" id="IPR018629">
    <property type="entry name" value="XK-rel"/>
</dbReference>
<keyword evidence="4 7" id="KW-0812">Transmembrane</keyword>
<keyword evidence="5 7" id="KW-1133">Transmembrane helix</keyword>
<keyword evidence="9" id="KW-1185">Reference proteome</keyword>
<evidence type="ECO:0000256" key="7">
    <source>
        <dbReference type="RuleBase" id="RU910716"/>
    </source>
</evidence>
<feature type="transmembrane region" description="Helical" evidence="7">
    <location>
        <begin position="6"/>
        <end position="28"/>
    </location>
</feature>
<dbReference type="GO" id="GO:0043652">
    <property type="term" value="P:engulfment of apoptotic cell"/>
    <property type="evidence" value="ECO:0007669"/>
    <property type="project" value="TreeGrafter"/>
</dbReference>
<dbReference type="PANTHER" id="PTHR16024:SF6">
    <property type="entry name" value="XK-RELATED PROTEIN"/>
    <property type="match status" value="1"/>
</dbReference>
<dbReference type="InterPro" id="IPR050895">
    <property type="entry name" value="XK-related_scramblase"/>
</dbReference>
<evidence type="ECO:0000256" key="5">
    <source>
        <dbReference type="ARBA" id="ARBA00022989"/>
    </source>
</evidence>
<feature type="transmembrane region" description="Helical" evidence="7">
    <location>
        <begin position="76"/>
        <end position="97"/>
    </location>
</feature>
<accession>A0A8J2RQG6</accession>
<feature type="transmembrane region" description="Helical" evidence="7">
    <location>
        <begin position="203"/>
        <end position="226"/>
    </location>
</feature>
<dbReference type="Proteomes" id="UP000789390">
    <property type="component" value="Unassembled WGS sequence"/>
</dbReference>
<comment type="subcellular location">
    <subcellularLocation>
        <location evidence="1">Cell membrane</location>
        <topology evidence="1">Multi-pass membrane protein</topology>
    </subcellularLocation>
    <subcellularLocation>
        <location evidence="7">Membrane</location>
        <topology evidence="7">Multi-pass membrane protein</topology>
    </subcellularLocation>
</comment>
<comment type="caution">
    <text evidence="8">The sequence shown here is derived from an EMBL/GenBank/DDBJ whole genome shotgun (WGS) entry which is preliminary data.</text>
</comment>
<evidence type="ECO:0000313" key="8">
    <source>
        <dbReference type="EMBL" id="CAH0106721.1"/>
    </source>
</evidence>
<evidence type="ECO:0000256" key="1">
    <source>
        <dbReference type="ARBA" id="ARBA00004651"/>
    </source>
</evidence>
<dbReference type="PANTHER" id="PTHR16024">
    <property type="entry name" value="XK-RELATED PROTEIN"/>
    <property type="match status" value="1"/>
</dbReference>
<comment type="similarity">
    <text evidence="2 7">Belongs to the XK family.</text>
</comment>
<dbReference type="GO" id="GO:1902742">
    <property type="term" value="P:apoptotic process involved in development"/>
    <property type="evidence" value="ECO:0007669"/>
    <property type="project" value="TreeGrafter"/>
</dbReference>
<evidence type="ECO:0000313" key="9">
    <source>
        <dbReference type="Proteomes" id="UP000789390"/>
    </source>
</evidence>
<gene>
    <name evidence="8" type="ORF">DGAL_LOCUS9878</name>
</gene>
<evidence type="ECO:0000256" key="4">
    <source>
        <dbReference type="ARBA" id="ARBA00022692"/>
    </source>
</evidence>
<keyword evidence="6 7" id="KW-0472">Membrane</keyword>
<dbReference type="GO" id="GO:0005886">
    <property type="term" value="C:plasma membrane"/>
    <property type="evidence" value="ECO:0007669"/>
    <property type="project" value="UniProtKB-SubCell"/>
</dbReference>
<sequence length="235" mass="27820">MLKGEFHFGDLSTIFPIFSVISLSWALVTYDQKISLIKAIKRDDEHRQTHQSSGITMDEMINIVIQYIGNINFKNIALLFSAHFFWIVSRLIALSLFAFGCGWIIWVACVSHVMATFVWHWNENNYNFMDSLRLSFLHVFAYLYPLENESDRREYPRLSPVFYLFVCSLENVVLMGLWSQSLIEGNDRLNFIKSCRLPPWNEWNFFIPWIVQFVTICLSFLLFILFNKERQSQKE</sequence>
<evidence type="ECO:0000256" key="6">
    <source>
        <dbReference type="ARBA" id="ARBA00023136"/>
    </source>
</evidence>
<dbReference type="GO" id="GO:0070782">
    <property type="term" value="P:phosphatidylserine exposure on apoptotic cell surface"/>
    <property type="evidence" value="ECO:0007669"/>
    <property type="project" value="TreeGrafter"/>
</dbReference>